<comment type="caution">
    <text evidence="3">The sequence shown here is derived from an EMBL/GenBank/DDBJ whole genome shotgun (WGS) entry which is preliminary data.</text>
</comment>
<evidence type="ECO:0000256" key="2">
    <source>
        <dbReference type="SAM" id="SignalP"/>
    </source>
</evidence>
<feature type="signal peptide" evidence="2">
    <location>
        <begin position="1"/>
        <end position="20"/>
    </location>
</feature>
<protein>
    <submittedName>
        <fullName evidence="3">5'-nucleotidase</fullName>
    </submittedName>
</protein>
<dbReference type="InterPro" id="IPR006423">
    <property type="entry name" value="Lipo_e_P4"/>
</dbReference>
<dbReference type="GO" id="GO:0009279">
    <property type="term" value="C:cell outer membrane"/>
    <property type="evidence" value="ECO:0007669"/>
    <property type="project" value="InterPro"/>
</dbReference>
<organism evidence="3 4">
    <name type="scientific">Gottfriedia solisilvae</name>
    <dbReference type="NCBI Taxonomy" id="1516104"/>
    <lineage>
        <taxon>Bacteria</taxon>
        <taxon>Bacillati</taxon>
        <taxon>Bacillota</taxon>
        <taxon>Bacilli</taxon>
        <taxon>Bacillales</taxon>
        <taxon>Bacillaceae</taxon>
        <taxon>Gottfriedia</taxon>
    </lineage>
</organism>
<reference evidence="4" key="1">
    <citation type="journal article" date="2019" name="Int. J. Syst. Evol. Microbiol.">
        <title>The Global Catalogue of Microorganisms (GCM) 10K type strain sequencing project: providing services to taxonomists for standard genome sequencing and annotation.</title>
        <authorList>
            <consortium name="The Broad Institute Genomics Platform"/>
            <consortium name="The Broad Institute Genome Sequencing Center for Infectious Disease"/>
            <person name="Wu L."/>
            <person name="Ma J."/>
        </authorList>
    </citation>
    <scope>NUCLEOTIDE SEQUENCE [LARGE SCALE GENOMIC DNA]</scope>
    <source>
        <strain evidence="4">CGMCC 1.14993</strain>
    </source>
</reference>
<dbReference type="EMBL" id="BMHB01000001">
    <property type="protein sequence ID" value="GGI13087.1"/>
    <property type="molecule type" value="Genomic_DNA"/>
</dbReference>
<dbReference type="Proteomes" id="UP000626244">
    <property type="component" value="Unassembled WGS sequence"/>
</dbReference>
<feature type="chain" id="PRO_5039279071" evidence="2">
    <location>
        <begin position="21"/>
        <end position="276"/>
    </location>
</feature>
<dbReference type="InterPro" id="IPR036412">
    <property type="entry name" value="HAD-like_sf"/>
</dbReference>
<dbReference type="SFLD" id="SFLDG01125">
    <property type="entry name" value="C1.1:_Acid_Phosphatase_Like"/>
    <property type="match status" value="1"/>
</dbReference>
<proteinExistence type="predicted"/>
<dbReference type="Gene3D" id="3.40.50.1000">
    <property type="entry name" value="HAD superfamily/HAD-like"/>
    <property type="match status" value="1"/>
</dbReference>
<keyword evidence="4" id="KW-1185">Reference proteome</keyword>
<dbReference type="SFLD" id="SFLDS00003">
    <property type="entry name" value="Haloacid_Dehalogenase"/>
    <property type="match status" value="1"/>
</dbReference>
<dbReference type="SUPFAM" id="SSF56784">
    <property type="entry name" value="HAD-like"/>
    <property type="match status" value="1"/>
</dbReference>
<dbReference type="AlphaFoldDB" id="A0A8J3EXE8"/>
<name>A0A8J3EXE8_9BACI</name>
<keyword evidence="1 2" id="KW-0732">Signal</keyword>
<dbReference type="PIRSF" id="PIRSF019271">
    <property type="entry name" value="Acid_Ptase_C"/>
    <property type="match status" value="1"/>
</dbReference>
<gene>
    <name evidence="3" type="ORF">GCM10007380_16160</name>
</gene>
<dbReference type="OrthoDB" id="395856at2"/>
<evidence type="ECO:0000313" key="3">
    <source>
        <dbReference type="EMBL" id="GGI13087.1"/>
    </source>
</evidence>
<dbReference type="PANTHER" id="PTHR31284">
    <property type="entry name" value="ACID PHOSPHATASE-LIKE PROTEIN"/>
    <property type="match status" value="1"/>
</dbReference>
<dbReference type="InterPro" id="IPR005519">
    <property type="entry name" value="Acid_phosphat_B-like"/>
</dbReference>
<sequence>MKKTLVSASIVAAFAVGSLAGINISRADLQKSTQEHLVMATNWFQTSAENKALQIQTYNVAKEELAETMVKKIAKDKKNKKKAKPAAVVLDIDETVLDNSPHTAWTIKNNVAYPEGWDEWIHMAKAELIPGAKDFLLAAKKLKVDIYYISNRTEAERADTVKNMKLHGLPNLDEKHLLLKSTTSQKGPRQQEIEKTHEIVMLIGDNANDLSDIFYKADLNTRYNNVDKIAKDLGVKYIQLPNPMYGDFEGAIYNYDFKKTEDQKAADRYNALKTMK</sequence>
<dbReference type="PANTHER" id="PTHR31284:SF10">
    <property type="entry name" value="ACID PHOSPHATASE-LIKE PROTEIN"/>
    <property type="match status" value="1"/>
</dbReference>
<evidence type="ECO:0000256" key="1">
    <source>
        <dbReference type="ARBA" id="ARBA00022729"/>
    </source>
</evidence>
<dbReference type="Pfam" id="PF03767">
    <property type="entry name" value="Acid_phosphat_B"/>
    <property type="match status" value="1"/>
</dbReference>
<accession>A0A8J3EXE8</accession>
<dbReference type="InterPro" id="IPR023214">
    <property type="entry name" value="HAD_sf"/>
</dbReference>
<dbReference type="NCBIfam" id="TIGR01533">
    <property type="entry name" value="lipo_e_P4"/>
    <property type="match status" value="1"/>
</dbReference>
<evidence type="ECO:0000313" key="4">
    <source>
        <dbReference type="Proteomes" id="UP000626244"/>
    </source>
</evidence>
<dbReference type="RefSeq" id="WP_087998017.1">
    <property type="nucleotide sequence ID" value="NZ_BMHB01000001.1"/>
</dbReference>